<evidence type="ECO:0000256" key="4">
    <source>
        <dbReference type="ARBA" id="ARBA00022881"/>
    </source>
</evidence>
<feature type="domain" description="UVR" evidence="7">
    <location>
        <begin position="230"/>
        <end position="265"/>
    </location>
</feature>
<dbReference type="NCBIfam" id="NF001824">
    <property type="entry name" value="PRK00558.1-5"/>
    <property type="match status" value="1"/>
</dbReference>
<keyword evidence="2 6" id="KW-0227">DNA damage</keyword>
<dbReference type="Gene3D" id="3.30.420.340">
    <property type="entry name" value="UvrC, RNAse H endonuclease domain"/>
    <property type="match status" value="1"/>
</dbReference>
<feature type="domain" description="GIY-YIG" evidence="8">
    <location>
        <begin position="21"/>
        <end position="99"/>
    </location>
</feature>
<dbReference type="InterPro" id="IPR035901">
    <property type="entry name" value="GIY-YIG_endonuc_sf"/>
</dbReference>
<keyword evidence="10" id="KW-0378">Hydrolase</keyword>
<comment type="subunit">
    <text evidence="6">Interacts with UvrB in an incision complex.</text>
</comment>
<gene>
    <name evidence="6 10" type="primary">uvrC</name>
    <name evidence="10" type="ORF">AAAT05_02410</name>
</gene>
<organism evidence="10 11">
    <name type="scientific">Paratractidigestivibacter faecalis</name>
    <dbReference type="NCBI Taxonomy" id="2292441"/>
    <lineage>
        <taxon>Bacteria</taxon>
        <taxon>Bacillati</taxon>
        <taxon>Actinomycetota</taxon>
        <taxon>Coriobacteriia</taxon>
        <taxon>Coriobacteriales</taxon>
        <taxon>Atopobiaceae</taxon>
        <taxon>Paratractidigestivibacter</taxon>
    </lineage>
</organism>
<proteinExistence type="inferred from homology"/>
<dbReference type="PROSITE" id="PS50151">
    <property type="entry name" value="UVR"/>
    <property type="match status" value="1"/>
</dbReference>
<dbReference type="EMBL" id="JBBNGS010000003">
    <property type="protein sequence ID" value="MEQ2637203.1"/>
    <property type="molecule type" value="Genomic_DNA"/>
</dbReference>
<accession>A0ABV1IE78</accession>
<evidence type="ECO:0000313" key="11">
    <source>
        <dbReference type="Proteomes" id="UP001478817"/>
    </source>
</evidence>
<keyword evidence="4 6" id="KW-0267">Excision nuclease</keyword>
<dbReference type="SUPFAM" id="SSF82771">
    <property type="entry name" value="GIY-YIG endonuclease"/>
    <property type="match status" value="1"/>
</dbReference>
<evidence type="ECO:0000256" key="1">
    <source>
        <dbReference type="ARBA" id="ARBA00022490"/>
    </source>
</evidence>
<evidence type="ECO:0000256" key="6">
    <source>
        <dbReference type="HAMAP-Rule" id="MF_00203"/>
    </source>
</evidence>
<evidence type="ECO:0000256" key="2">
    <source>
        <dbReference type="ARBA" id="ARBA00022763"/>
    </source>
</evidence>
<dbReference type="Pfam" id="PF08459">
    <property type="entry name" value="UvrC_RNaseH_dom"/>
    <property type="match status" value="1"/>
</dbReference>
<dbReference type="GO" id="GO:0016787">
    <property type="term" value="F:hydrolase activity"/>
    <property type="evidence" value="ECO:0007669"/>
    <property type="project" value="UniProtKB-KW"/>
</dbReference>
<dbReference type="InterPro" id="IPR000305">
    <property type="entry name" value="GIY-YIG_endonuc"/>
</dbReference>
<dbReference type="InterPro" id="IPR036876">
    <property type="entry name" value="UVR_dom_sf"/>
</dbReference>
<keyword evidence="5 6" id="KW-0234">DNA repair</keyword>
<evidence type="ECO:0000259" key="7">
    <source>
        <dbReference type="PROSITE" id="PS50151"/>
    </source>
</evidence>
<feature type="domain" description="UvrC family homology region profile" evidence="9">
    <location>
        <begin position="282"/>
        <end position="511"/>
    </location>
</feature>
<dbReference type="SUPFAM" id="SSF47781">
    <property type="entry name" value="RuvA domain 2-like"/>
    <property type="match status" value="1"/>
</dbReference>
<dbReference type="Pfam" id="PF01541">
    <property type="entry name" value="GIY-YIG"/>
    <property type="match status" value="1"/>
</dbReference>
<comment type="subcellular location">
    <subcellularLocation>
        <location evidence="6">Cytoplasm</location>
    </subcellularLocation>
</comment>
<name>A0ABV1IE78_9ACTN</name>
<reference evidence="10 11" key="1">
    <citation type="submission" date="2024-04" db="EMBL/GenBank/DDBJ databases">
        <title>Human intestinal bacterial collection.</title>
        <authorList>
            <person name="Pauvert C."/>
            <person name="Hitch T.C.A."/>
            <person name="Clavel T."/>
        </authorList>
    </citation>
    <scope>NUCLEOTIDE SEQUENCE [LARGE SCALE GENOMIC DNA]</scope>
    <source>
        <strain evidence="10 11">CLA-AA-H197</strain>
    </source>
</reference>
<comment type="caution">
    <text evidence="10">The sequence shown here is derived from an EMBL/GenBank/DDBJ whole genome shotgun (WGS) entry which is preliminary data.</text>
</comment>
<dbReference type="CDD" id="cd10434">
    <property type="entry name" value="GIY-YIG_UvrC_Cho"/>
    <property type="match status" value="1"/>
</dbReference>
<dbReference type="Pfam" id="PF22920">
    <property type="entry name" value="UvrC_RNaseH"/>
    <property type="match status" value="1"/>
</dbReference>
<evidence type="ECO:0000259" key="9">
    <source>
        <dbReference type="PROSITE" id="PS50165"/>
    </source>
</evidence>
<dbReference type="InterPro" id="IPR050066">
    <property type="entry name" value="UvrABC_protein_C"/>
</dbReference>
<dbReference type="InterPro" id="IPR010994">
    <property type="entry name" value="RuvA_2-like"/>
</dbReference>
<protein>
    <recommendedName>
        <fullName evidence="6">UvrABC system protein C</fullName>
        <shortName evidence="6">Protein UvrC</shortName>
    </recommendedName>
    <alternativeName>
        <fullName evidence="6">Excinuclease ABC subunit C</fullName>
    </alternativeName>
</protein>
<dbReference type="InterPro" id="IPR004791">
    <property type="entry name" value="UvrC"/>
</dbReference>
<evidence type="ECO:0000256" key="5">
    <source>
        <dbReference type="ARBA" id="ARBA00023204"/>
    </source>
</evidence>
<dbReference type="InterPro" id="IPR001943">
    <property type="entry name" value="UVR_dom"/>
</dbReference>
<dbReference type="SMART" id="SM00465">
    <property type="entry name" value="GIYc"/>
    <property type="match status" value="1"/>
</dbReference>
<keyword evidence="3 6" id="KW-0228">DNA excision</keyword>
<evidence type="ECO:0000259" key="8">
    <source>
        <dbReference type="PROSITE" id="PS50164"/>
    </source>
</evidence>
<dbReference type="NCBIfam" id="TIGR00194">
    <property type="entry name" value="uvrC"/>
    <property type="match status" value="1"/>
</dbReference>
<dbReference type="Proteomes" id="UP001478817">
    <property type="component" value="Unassembled WGS sequence"/>
</dbReference>
<dbReference type="InterPro" id="IPR001162">
    <property type="entry name" value="UvrC_RNase_H_dom"/>
</dbReference>
<dbReference type="InterPro" id="IPR047296">
    <property type="entry name" value="GIY-YIG_UvrC_Cho"/>
</dbReference>
<dbReference type="InterPro" id="IPR038476">
    <property type="entry name" value="UvrC_RNase_H_dom_sf"/>
</dbReference>
<comment type="similarity">
    <text evidence="6">Belongs to the UvrC family.</text>
</comment>
<dbReference type="SUPFAM" id="SSF46600">
    <property type="entry name" value="C-terminal UvrC-binding domain of UvrB"/>
    <property type="match status" value="1"/>
</dbReference>
<dbReference type="Pfam" id="PF14520">
    <property type="entry name" value="HHH_5"/>
    <property type="match status" value="1"/>
</dbReference>
<keyword evidence="11" id="KW-1185">Reference proteome</keyword>
<dbReference type="Gene3D" id="1.10.150.20">
    <property type="entry name" value="5' to 3' exonuclease, C-terminal subdomain"/>
    <property type="match status" value="1"/>
</dbReference>
<evidence type="ECO:0000313" key="10">
    <source>
        <dbReference type="EMBL" id="MEQ2637203.1"/>
    </source>
</evidence>
<evidence type="ECO:0000256" key="3">
    <source>
        <dbReference type="ARBA" id="ARBA00022769"/>
    </source>
</evidence>
<dbReference type="Pfam" id="PF02151">
    <property type="entry name" value="UVR"/>
    <property type="match status" value="1"/>
</dbReference>
<keyword evidence="1 6" id="KW-0963">Cytoplasm</keyword>
<dbReference type="PROSITE" id="PS50164">
    <property type="entry name" value="GIY_YIG"/>
    <property type="match status" value="1"/>
</dbReference>
<dbReference type="Gene3D" id="3.40.1440.10">
    <property type="entry name" value="GIY-YIG endonuclease"/>
    <property type="match status" value="1"/>
</dbReference>
<dbReference type="PROSITE" id="PS50165">
    <property type="entry name" value="UVRC"/>
    <property type="match status" value="1"/>
</dbReference>
<dbReference type="PANTHER" id="PTHR30562:SF1">
    <property type="entry name" value="UVRABC SYSTEM PROTEIN C"/>
    <property type="match status" value="1"/>
</dbReference>
<keyword evidence="6" id="KW-0742">SOS response</keyword>
<comment type="function">
    <text evidence="6">The UvrABC repair system catalyzes the recognition and processing of DNA lesions. UvrC both incises the 5' and 3' sides of the lesion. The N-terminal half is responsible for the 3' incision and the C-terminal half is responsible for the 5' incision.</text>
</comment>
<dbReference type="PANTHER" id="PTHR30562">
    <property type="entry name" value="UVRC/OXIDOREDUCTASE"/>
    <property type="match status" value="1"/>
</dbReference>
<dbReference type="RefSeq" id="WP_349181624.1">
    <property type="nucleotide sequence ID" value="NZ_JBBNGS010000003.1"/>
</dbReference>
<sequence length="649" mass="72535">MAEPSAGSTPSLAEQVAQVPTDPGCYLWKDASGKVVYVGKAKNLRARMRQYVTLQDDRAKIPLMMEVICGFDYVVVGSEHEALVLERNLIAQYHPYFNVDLKDDKSYPYIAITESDVFPAIKYTRERHRAGTRYFGPYTDAKAARETIDTLRKCVPICVATCAEWKRAKRLLEKAPDQASVANLMLAEKCRPCFDSHVGKGPGVCCGAIDTVEYARHVDQVERFLQGHRAGIVGELTQQMTDAAADLDFERAGRIKRRLDAIGALDVRQQVMFPDSTSLDAIGVYREETISAACVFVVREGRVIRSVEFILDKGLDVGEEELQGGFLKRYYDETADIPAEVCLSCDLTDAEVLEGWLAQKRGHLCRLHRPQRGEKKRLLDMAAANARHALMRYMVRTGYADDRTNKALLQLESALALDAPPMRIECFDISTLHGRFTVASMVVFTNGRPDKSQYRRFKIKAELDEANDFVSMSEVLGRRYSPERMDDERFGSRPDLLVVDGGKPQLTAAMEQLAALGLDIPVCGLAKSDEEVFVPWDETPVVLPSGSASLYLIKQVRDESHRFAITFHRELRDRAMTVSVLDDVPGVGPKRKRQIMRHFGSLKRLRAASEEEIAAVPGVPAEVARSVWQTLRAWDAEAADVAEKAAKPE</sequence>
<dbReference type="HAMAP" id="MF_00203">
    <property type="entry name" value="UvrC"/>
    <property type="match status" value="1"/>
</dbReference>